<dbReference type="EMBL" id="JAAPAO010000046">
    <property type="protein sequence ID" value="KAF4675521.1"/>
    <property type="molecule type" value="Genomic_DNA"/>
</dbReference>
<feature type="chain" id="PRO_5029487266" evidence="1">
    <location>
        <begin position="22"/>
        <end position="209"/>
    </location>
</feature>
<keyword evidence="3" id="KW-1185">Reference proteome</keyword>
<feature type="signal peptide" evidence="1">
    <location>
        <begin position="1"/>
        <end position="21"/>
    </location>
</feature>
<evidence type="ECO:0000313" key="3">
    <source>
        <dbReference type="Proteomes" id="UP000591131"/>
    </source>
</evidence>
<keyword evidence="1" id="KW-0732">Signal</keyword>
<comment type="caution">
    <text evidence="2">The sequence shown here is derived from an EMBL/GenBank/DDBJ whole genome shotgun (WGS) entry which is preliminary data.</text>
</comment>
<evidence type="ECO:0000256" key="1">
    <source>
        <dbReference type="SAM" id="SignalP"/>
    </source>
</evidence>
<sequence length="209" mass="23307">MRHARNLILILTVMCVHRVSMEAPRKAVQKVLDLLSWKLQVTRPTGKTESDDVRACVVNSWFAGRAEFTLMDDSDVNRDKTPAVKVTYLKCCLSSNKASNPHMQYQRTTDACPGLSLQPRLEQVNAAIESSVASLRHIVDEMGIFTSTFDQCTNAVEDLSSKLPRSSTSQNSTGFYWPENSISRDRGRPIASEIAGGKLEMARTSMRSH</sequence>
<gene>
    <name evidence="2" type="ORF">FOL47_007659</name>
</gene>
<organism evidence="2 3">
    <name type="scientific">Perkinsus chesapeaki</name>
    <name type="common">Clam parasite</name>
    <name type="synonym">Perkinsus andrewsi</name>
    <dbReference type="NCBI Taxonomy" id="330153"/>
    <lineage>
        <taxon>Eukaryota</taxon>
        <taxon>Sar</taxon>
        <taxon>Alveolata</taxon>
        <taxon>Perkinsozoa</taxon>
        <taxon>Perkinsea</taxon>
        <taxon>Perkinsida</taxon>
        <taxon>Perkinsidae</taxon>
        <taxon>Perkinsus</taxon>
    </lineage>
</organism>
<evidence type="ECO:0000313" key="2">
    <source>
        <dbReference type="EMBL" id="KAF4675521.1"/>
    </source>
</evidence>
<protein>
    <submittedName>
        <fullName evidence="2">Uncharacterized protein</fullName>
    </submittedName>
</protein>
<accession>A0A7J6MX90</accession>
<proteinExistence type="predicted"/>
<reference evidence="2 3" key="1">
    <citation type="submission" date="2020-04" db="EMBL/GenBank/DDBJ databases">
        <title>Perkinsus chesapeaki whole genome sequence.</title>
        <authorList>
            <person name="Bogema D.R."/>
        </authorList>
    </citation>
    <scope>NUCLEOTIDE SEQUENCE [LARGE SCALE GENOMIC DNA]</scope>
    <source>
        <strain evidence="2">ATCC PRA-425</strain>
    </source>
</reference>
<name>A0A7J6MX90_PERCH</name>
<dbReference type="AlphaFoldDB" id="A0A7J6MX90"/>
<dbReference type="Proteomes" id="UP000591131">
    <property type="component" value="Unassembled WGS sequence"/>
</dbReference>